<accession>A0AAV5RPK1</accession>
<evidence type="ECO:0000313" key="2">
    <source>
        <dbReference type="Proteomes" id="UP001362899"/>
    </source>
</evidence>
<evidence type="ECO:0000313" key="1">
    <source>
        <dbReference type="EMBL" id="GMM53108.1"/>
    </source>
</evidence>
<sequence>MDFSHIRLTDFAAVSLHAVPARVVEASTAADPIARSPEFTMYFSRVSETHCVDACGDYTLSIVSGSVVVTCAEKTVFTFAEEGKLGAVFIPERVPGLMVLNYSTGTAYVWKHVTKAFFEEPSKLFVANDVSVICPVFPVGVLCASGDKFHLVRVYDDLNKFKVSVSQLNFGMFFGMRSRMRDFCALKPGKSSSKSCELLVANKHGDVGLCHLHLNGVSNWRKSVSVGSLIHMHMNILYPTSGTSLRVHDVAYEAAGFYHALASFEPEHASRRRYFVVATFDLNFEVVSVHRLQSYESDLCMGHIYAAKNTLVIANDDAIVLLDSPSKQTSPRWEECISFKPGYNILRVSDNVQTNRGIVQIELNESVNHSSSATSTTKSRLEMAVFDSSDSNPLDLSKWPSYAFKQDVDAPKVLALEIANATSPFVPQRLGNLGAHFDLRLRYLNKLYALAPEREVSDLIQLLLVAKSVYQFTLDPSLQNQEGGLLDSLAGGETDNIFSNDVLKIPSMLVNLPSTYSHIVCESLEAMSSTLPVPKWCLDSRYTAFVQTEIAKHTLSPELAGLVKLLCRLTPVIEGNGIPNLITHLATFEPAAARSIAREFGVWESLAPLEMEVYSRTNNIDDIRSLMRQPEFATELLNFCIERRMFKFIIQLTPDPEVYKFAYQYLVDRELYNVAWTLAPGSSDSLYCLEKAAWKTTNFEQRKVLGSLLRLGGGSSYIARLCAAEEAIRVQYVGATSTSALVKTALNHLDFTVGACLAKTKEDIPYILDLLALSPIQIVTSTYNNFVLGFQLVEDDIASQSLLAHELLLKTDWSLSAETGDYASNLFHRTLGKVPGFKKLVLRAHKLGPAMYSTNTATHFNVANPEVRLELEDIGLKASEIQLPTDME</sequence>
<proteinExistence type="predicted"/>
<protein>
    <submittedName>
        <fullName evidence="1">Uncharacterized protein</fullName>
    </submittedName>
</protein>
<gene>
    <name evidence="1" type="ORF">DASB73_040710</name>
</gene>
<organism evidence="1 2">
    <name type="scientific">Starmerella bacillaris</name>
    <name type="common">Yeast</name>
    <name type="synonym">Candida zemplinina</name>
    <dbReference type="NCBI Taxonomy" id="1247836"/>
    <lineage>
        <taxon>Eukaryota</taxon>
        <taxon>Fungi</taxon>
        <taxon>Dikarya</taxon>
        <taxon>Ascomycota</taxon>
        <taxon>Saccharomycotina</taxon>
        <taxon>Dipodascomycetes</taxon>
        <taxon>Dipodascales</taxon>
        <taxon>Trichomonascaceae</taxon>
        <taxon>Starmerella</taxon>
    </lineage>
</organism>
<dbReference type="Proteomes" id="UP001362899">
    <property type="component" value="Unassembled WGS sequence"/>
</dbReference>
<comment type="caution">
    <text evidence="1">The sequence shown here is derived from an EMBL/GenBank/DDBJ whole genome shotgun (WGS) entry which is preliminary data.</text>
</comment>
<reference evidence="1 2" key="1">
    <citation type="journal article" date="2023" name="Elife">
        <title>Identification of key yeast species and microbe-microbe interactions impacting larval growth of Drosophila in the wild.</title>
        <authorList>
            <person name="Mure A."/>
            <person name="Sugiura Y."/>
            <person name="Maeda R."/>
            <person name="Honda K."/>
            <person name="Sakurai N."/>
            <person name="Takahashi Y."/>
            <person name="Watada M."/>
            <person name="Katoh T."/>
            <person name="Gotoh A."/>
            <person name="Gotoh Y."/>
            <person name="Taniguchi I."/>
            <person name="Nakamura K."/>
            <person name="Hayashi T."/>
            <person name="Katayama T."/>
            <person name="Uemura T."/>
            <person name="Hattori Y."/>
        </authorList>
    </citation>
    <scope>NUCLEOTIDE SEQUENCE [LARGE SCALE GENOMIC DNA]</scope>
    <source>
        <strain evidence="1 2">SB-73</strain>
    </source>
</reference>
<dbReference type="AlphaFoldDB" id="A0AAV5RPK1"/>
<keyword evidence="2" id="KW-1185">Reference proteome</keyword>
<dbReference type="EMBL" id="BTGC01000008">
    <property type="protein sequence ID" value="GMM53108.1"/>
    <property type="molecule type" value="Genomic_DNA"/>
</dbReference>
<name>A0AAV5RPK1_STABA</name>